<evidence type="ECO:0000313" key="2">
    <source>
        <dbReference type="Proteomes" id="UP001279410"/>
    </source>
</evidence>
<dbReference type="Proteomes" id="UP001279410">
    <property type="component" value="Unassembled WGS sequence"/>
</dbReference>
<dbReference type="EMBL" id="BRZM01001087">
    <property type="protein sequence ID" value="GLD72544.1"/>
    <property type="molecule type" value="Genomic_DNA"/>
</dbReference>
<reference evidence="1" key="1">
    <citation type="submission" date="2022-08" db="EMBL/GenBank/DDBJ databases">
        <title>Genome sequencing of akame (Lates japonicus).</title>
        <authorList>
            <person name="Hashiguchi Y."/>
            <person name="Takahashi H."/>
        </authorList>
    </citation>
    <scope>NUCLEOTIDE SEQUENCE</scope>
    <source>
        <strain evidence="1">Kochi</strain>
    </source>
</reference>
<keyword evidence="2" id="KW-1185">Reference proteome</keyword>
<sequence length="69" mass="7577">MGLLSGPHTNLCTFGDRAFSVAAPTLWNLLPSKLCNALSLDSFKKFLKIHLFNKAYSLLVYLSCPVSCV</sequence>
<gene>
    <name evidence="1" type="ORF">AKAME5_002386900</name>
</gene>
<accession>A0AAD3NK06</accession>
<proteinExistence type="predicted"/>
<evidence type="ECO:0000313" key="1">
    <source>
        <dbReference type="EMBL" id="GLD72544.1"/>
    </source>
</evidence>
<name>A0AAD3NK06_LATJO</name>
<protein>
    <submittedName>
        <fullName evidence="1">Uncharacterized protein</fullName>
    </submittedName>
</protein>
<comment type="caution">
    <text evidence="1">The sequence shown here is derived from an EMBL/GenBank/DDBJ whole genome shotgun (WGS) entry which is preliminary data.</text>
</comment>
<organism evidence="1 2">
    <name type="scientific">Lates japonicus</name>
    <name type="common">Japanese lates</name>
    <dbReference type="NCBI Taxonomy" id="270547"/>
    <lineage>
        <taxon>Eukaryota</taxon>
        <taxon>Metazoa</taxon>
        <taxon>Chordata</taxon>
        <taxon>Craniata</taxon>
        <taxon>Vertebrata</taxon>
        <taxon>Euteleostomi</taxon>
        <taxon>Actinopterygii</taxon>
        <taxon>Neopterygii</taxon>
        <taxon>Teleostei</taxon>
        <taxon>Neoteleostei</taxon>
        <taxon>Acanthomorphata</taxon>
        <taxon>Carangaria</taxon>
        <taxon>Carangaria incertae sedis</taxon>
        <taxon>Centropomidae</taxon>
        <taxon>Lates</taxon>
    </lineage>
</organism>
<dbReference type="AlphaFoldDB" id="A0AAD3NK06"/>